<name>A0AC34FTG8_9BILA</name>
<proteinExistence type="predicted"/>
<evidence type="ECO:0000313" key="1">
    <source>
        <dbReference type="Proteomes" id="UP000887579"/>
    </source>
</evidence>
<sequence length="144" mass="16148">MSKILFYTFEKEKKDLNVPPATPAAPAATPAPVDAKSAEAKKADDLKPQVFEKNEKEKMIAEGQIKRNKHDYPTFDDVISDWETEDDGEGGKKKKKKTDKKDGDGKDDAKKDEKKEAKKDDEKKSEKTKSKMTEGGGEKKSEKK</sequence>
<accession>A0AC34FTG8</accession>
<dbReference type="WBParaSite" id="ES5_v2.g20748.t1">
    <property type="protein sequence ID" value="ES5_v2.g20748.t1"/>
    <property type="gene ID" value="ES5_v2.g20748"/>
</dbReference>
<dbReference type="Proteomes" id="UP000887579">
    <property type="component" value="Unplaced"/>
</dbReference>
<organism evidence="1 2">
    <name type="scientific">Panagrolaimus sp. ES5</name>
    <dbReference type="NCBI Taxonomy" id="591445"/>
    <lineage>
        <taxon>Eukaryota</taxon>
        <taxon>Metazoa</taxon>
        <taxon>Ecdysozoa</taxon>
        <taxon>Nematoda</taxon>
        <taxon>Chromadorea</taxon>
        <taxon>Rhabditida</taxon>
        <taxon>Tylenchina</taxon>
        <taxon>Panagrolaimomorpha</taxon>
        <taxon>Panagrolaimoidea</taxon>
        <taxon>Panagrolaimidae</taxon>
        <taxon>Panagrolaimus</taxon>
    </lineage>
</organism>
<evidence type="ECO:0000313" key="2">
    <source>
        <dbReference type="WBParaSite" id="ES5_v2.g20748.t1"/>
    </source>
</evidence>
<reference evidence="2" key="1">
    <citation type="submission" date="2022-11" db="UniProtKB">
        <authorList>
            <consortium name="WormBaseParasite"/>
        </authorList>
    </citation>
    <scope>IDENTIFICATION</scope>
</reference>
<protein>
    <submittedName>
        <fullName evidence="2">Uncharacterized protein</fullName>
    </submittedName>
</protein>